<dbReference type="PROSITE" id="PS51387">
    <property type="entry name" value="FAD_PCMH"/>
    <property type="match status" value="1"/>
</dbReference>
<dbReference type="AlphaFoldDB" id="A0A8H3LVQ8"/>
<dbReference type="Proteomes" id="UP000615446">
    <property type="component" value="Unassembled WGS sequence"/>
</dbReference>
<comment type="caution">
    <text evidence="8">The sequence shown here is derived from an EMBL/GenBank/DDBJ whole genome shotgun (WGS) entry which is preliminary data.</text>
</comment>
<keyword evidence="3" id="KW-0285">Flavoprotein</keyword>
<dbReference type="PANTHER" id="PTHR42973:SF39">
    <property type="entry name" value="FAD-BINDING PCMH-TYPE DOMAIN-CONTAINING PROTEIN"/>
    <property type="match status" value="1"/>
</dbReference>
<protein>
    <submittedName>
        <fullName evidence="8">FAD-binding oxidoreductase</fullName>
    </submittedName>
</protein>
<dbReference type="PROSITE" id="PS00862">
    <property type="entry name" value="OX2_COVAL_FAD"/>
    <property type="match status" value="1"/>
</dbReference>
<evidence type="ECO:0000313" key="8">
    <source>
        <dbReference type="EMBL" id="GES93296.1"/>
    </source>
</evidence>
<evidence type="ECO:0000256" key="3">
    <source>
        <dbReference type="ARBA" id="ARBA00022630"/>
    </source>
</evidence>
<proteinExistence type="inferred from homology"/>
<dbReference type="EMBL" id="BLAL01000228">
    <property type="protein sequence ID" value="GES93296.1"/>
    <property type="molecule type" value="Genomic_DNA"/>
</dbReference>
<reference evidence="8" key="1">
    <citation type="submission" date="2019-10" db="EMBL/GenBank/DDBJ databases">
        <title>Conservation and host-specific expression of non-tandemly repeated heterogenous ribosome RNA gene in arbuscular mycorrhizal fungi.</title>
        <authorList>
            <person name="Maeda T."/>
            <person name="Kobayashi Y."/>
            <person name="Nakagawa T."/>
            <person name="Ezawa T."/>
            <person name="Yamaguchi K."/>
            <person name="Bino T."/>
            <person name="Nishimoto Y."/>
            <person name="Shigenobu S."/>
            <person name="Kawaguchi M."/>
        </authorList>
    </citation>
    <scope>NUCLEOTIDE SEQUENCE</scope>
    <source>
        <strain evidence="8">HR1</strain>
    </source>
</reference>
<dbReference type="GO" id="GO:0016491">
    <property type="term" value="F:oxidoreductase activity"/>
    <property type="evidence" value="ECO:0007669"/>
    <property type="project" value="UniProtKB-KW"/>
</dbReference>
<sequence length="515" mass="58544">MKLMKQLDVVSLLLWCILSFNFVNSKPVFPFSLYFESIEGPIIYQNDTRFETLIIDQNIRVNYTPSVIVYAVNNNDVQKAVKSAIKLGKDIVPRSGGHSYEKYGLGGRNDTIVLDTTFINGVTVDSKQKTARIGAGNRLGDVYNKLSQEGFFFPAGSCPSVGIGGHALGGGFGYFSRKYGLACDNVISMEMVDAKGSILQVNKKSNPDLFFALRGAGAGSYGIVTHYTVRLHRTPPRVTYMQFDFNRTDIKQLQQLFSALNKVGPSLDNNISLKLRLGSTLSITGVYLGPRKKAKIAMREFLYEAPDPISLIFEQKTFFESVELLSRLNKYDVVNPKHNPNFFKIKSFVVKQDKGLTQEAIQYLVNYLDKMNGTRCNSYASFDLYGGTVNVYNDVNPTSFIHRNALYTIQVEAGWKWEDNEEHGKNCTDAVNKFGREFQSKYTSYFSHQGFIDRDLDDWETRYYGDIFEDLKKIKISLLLKKLKNLKKLTNLKKFLIKKRGLFKRLRNSKFIINV</sequence>
<dbReference type="InterPro" id="IPR036318">
    <property type="entry name" value="FAD-bd_PCMH-like_sf"/>
</dbReference>
<dbReference type="Gene3D" id="3.40.462.20">
    <property type="match status" value="1"/>
</dbReference>
<accession>A0A8H3LVQ8</accession>
<feature type="signal peptide" evidence="6">
    <location>
        <begin position="1"/>
        <end position="25"/>
    </location>
</feature>
<evidence type="ECO:0000256" key="6">
    <source>
        <dbReference type="SAM" id="SignalP"/>
    </source>
</evidence>
<evidence type="ECO:0000256" key="4">
    <source>
        <dbReference type="ARBA" id="ARBA00022827"/>
    </source>
</evidence>
<gene>
    <name evidence="8" type="ORF">RCL2_002004300</name>
</gene>
<evidence type="ECO:0000256" key="5">
    <source>
        <dbReference type="ARBA" id="ARBA00023002"/>
    </source>
</evidence>
<dbReference type="InterPro" id="IPR006093">
    <property type="entry name" value="Oxy_OxRdtase_FAD_BS"/>
</dbReference>
<evidence type="ECO:0000256" key="1">
    <source>
        <dbReference type="ARBA" id="ARBA00001974"/>
    </source>
</evidence>
<keyword evidence="6" id="KW-0732">Signal</keyword>
<dbReference type="InterPro" id="IPR006094">
    <property type="entry name" value="Oxid_FAD_bind_N"/>
</dbReference>
<keyword evidence="4" id="KW-0274">FAD</keyword>
<dbReference type="InterPro" id="IPR050416">
    <property type="entry name" value="FAD-linked_Oxidoreductase"/>
</dbReference>
<dbReference type="Pfam" id="PF01565">
    <property type="entry name" value="FAD_binding_4"/>
    <property type="match status" value="1"/>
</dbReference>
<organism evidence="8 9">
    <name type="scientific">Rhizophagus clarus</name>
    <dbReference type="NCBI Taxonomy" id="94130"/>
    <lineage>
        <taxon>Eukaryota</taxon>
        <taxon>Fungi</taxon>
        <taxon>Fungi incertae sedis</taxon>
        <taxon>Mucoromycota</taxon>
        <taxon>Glomeromycotina</taxon>
        <taxon>Glomeromycetes</taxon>
        <taxon>Glomerales</taxon>
        <taxon>Glomeraceae</taxon>
        <taxon>Rhizophagus</taxon>
    </lineage>
</organism>
<evidence type="ECO:0000313" key="9">
    <source>
        <dbReference type="Proteomes" id="UP000615446"/>
    </source>
</evidence>
<feature type="domain" description="FAD-binding PCMH-type" evidence="7">
    <location>
        <begin position="61"/>
        <end position="234"/>
    </location>
</feature>
<dbReference type="Gene3D" id="3.30.465.10">
    <property type="match status" value="1"/>
</dbReference>
<dbReference type="OrthoDB" id="415825at2759"/>
<evidence type="ECO:0000256" key="2">
    <source>
        <dbReference type="ARBA" id="ARBA00005466"/>
    </source>
</evidence>
<dbReference type="GO" id="GO:0071949">
    <property type="term" value="F:FAD binding"/>
    <property type="evidence" value="ECO:0007669"/>
    <property type="project" value="InterPro"/>
</dbReference>
<dbReference type="InterPro" id="IPR016166">
    <property type="entry name" value="FAD-bd_PCMH"/>
</dbReference>
<keyword evidence="5" id="KW-0560">Oxidoreductase</keyword>
<dbReference type="PANTHER" id="PTHR42973">
    <property type="entry name" value="BINDING OXIDOREDUCTASE, PUTATIVE (AFU_ORTHOLOGUE AFUA_1G17690)-RELATED"/>
    <property type="match status" value="1"/>
</dbReference>
<evidence type="ECO:0000259" key="7">
    <source>
        <dbReference type="PROSITE" id="PS51387"/>
    </source>
</evidence>
<name>A0A8H3LVQ8_9GLOM</name>
<feature type="chain" id="PRO_5034949874" evidence="6">
    <location>
        <begin position="26"/>
        <end position="515"/>
    </location>
</feature>
<dbReference type="SUPFAM" id="SSF56176">
    <property type="entry name" value="FAD-binding/transporter-associated domain-like"/>
    <property type="match status" value="1"/>
</dbReference>
<comment type="similarity">
    <text evidence="2">Belongs to the oxygen-dependent FAD-linked oxidoreductase family.</text>
</comment>
<comment type="cofactor">
    <cofactor evidence="1">
        <name>FAD</name>
        <dbReference type="ChEBI" id="CHEBI:57692"/>
    </cofactor>
</comment>
<dbReference type="InterPro" id="IPR016169">
    <property type="entry name" value="FAD-bd_PCMH_sub2"/>
</dbReference>